<dbReference type="CDD" id="cd06465">
    <property type="entry name" value="p23_hB-ind1_like"/>
    <property type="match status" value="1"/>
</dbReference>
<sequence>MVSPKRYKNVDHQCSVDRHKNSTNDGIMAAKPLHPLVQWAQRESLIYLTIEVDKVEAINITPKDLHIKGKYAGAETEYEATVEFYADVKTDYRKIDNDRHLELVLNKETSGWWPRLLKTQGKVPWVKVDFNKWKDEDDEEDDLDGGPGGFDFNKYMADMGGNKGGAPNLDDFDDDDDDTEGQTTTVLLIGQLLLMRPREQIQERPDVQGRVTASGCGSHMPDLEDADDVAKDKKEEEEGDKKKEEEGHPEPKPGTAAGDSAQQISQEAA</sequence>
<dbReference type="AlphaFoldDB" id="A0A0B2V0S9"/>
<dbReference type="GO" id="GO:0005829">
    <property type="term" value="C:cytosol"/>
    <property type="evidence" value="ECO:0007669"/>
    <property type="project" value="TreeGrafter"/>
</dbReference>
<protein>
    <recommendedName>
        <fullName evidence="3">CS domain-containing protein</fullName>
    </recommendedName>
</protein>
<dbReference type="Gene3D" id="2.60.40.790">
    <property type="match status" value="1"/>
</dbReference>
<dbReference type="EMBL" id="JPKZ01002802">
    <property type="protein sequence ID" value="KHN74997.1"/>
    <property type="molecule type" value="Genomic_DNA"/>
</dbReference>
<dbReference type="GO" id="GO:0006457">
    <property type="term" value="P:protein folding"/>
    <property type="evidence" value="ECO:0007669"/>
    <property type="project" value="TreeGrafter"/>
</dbReference>
<dbReference type="GO" id="GO:0051879">
    <property type="term" value="F:Hsp90 protein binding"/>
    <property type="evidence" value="ECO:0007669"/>
    <property type="project" value="InterPro"/>
</dbReference>
<dbReference type="Proteomes" id="UP000031036">
    <property type="component" value="Unassembled WGS sequence"/>
</dbReference>
<dbReference type="STRING" id="6265.A0A0B2V0S9"/>
<feature type="domain" description="CS" evidence="3">
    <location>
        <begin position="32"/>
        <end position="117"/>
    </location>
</feature>
<evidence type="ECO:0000313" key="5">
    <source>
        <dbReference type="Proteomes" id="UP000031036"/>
    </source>
</evidence>
<gene>
    <name evidence="4" type="primary">ZC395.10</name>
    <name evidence="4" type="ORF">Tcan_17419</name>
</gene>
<evidence type="ECO:0000313" key="4">
    <source>
        <dbReference type="EMBL" id="KHN74997.1"/>
    </source>
</evidence>
<dbReference type="InterPro" id="IPR008978">
    <property type="entry name" value="HSP20-like_chaperone"/>
</dbReference>
<dbReference type="GO" id="GO:0051131">
    <property type="term" value="P:chaperone-mediated protein complex assembly"/>
    <property type="evidence" value="ECO:0007669"/>
    <property type="project" value="TreeGrafter"/>
</dbReference>
<dbReference type="FunFam" id="2.60.40.790:FF:000013">
    <property type="entry name" value="Very-long-chain (3R)-3-hydroxyacyl-CoA dehydratase"/>
    <property type="match status" value="1"/>
</dbReference>
<evidence type="ECO:0000259" key="3">
    <source>
        <dbReference type="PROSITE" id="PS51203"/>
    </source>
</evidence>
<feature type="region of interest" description="Disordered" evidence="2">
    <location>
        <begin position="136"/>
        <end position="181"/>
    </location>
</feature>
<dbReference type="InterPro" id="IPR007052">
    <property type="entry name" value="CS_dom"/>
</dbReference>
<reference evidence="4 5" key="1">
    <citation type="submission" date="2014-11" db="EMBL/GenBank/DDBJ databases">
        <title>Genetic blueprint of the zoonotic pathogen Toxocara canis.</title>
        <authorList>
            <person name="Zhu X.-Q."/>
            <person name="Korhonen P.K."/>
            <person name="Cai H."/>
            <person name="Young N.D."/>
            <person name="Nejsum P."/>
            <person name="von Samson-Himmelstjerna G."/>
            <person name="Boag P.R."/>
            <person name="Tan P."/>
            <person name="Li Q."/>
            <person name="Min J."/>
            <person name="Yang Y."/>
            <person name="Wang X."/>
            <person name="Fang X."/>
            <person name="Hall R.S."/>
            <person name="Hofmann A."/>
            <person name="Sternberg P.W."/>
            <person name="Jex A.R."/>
            <person name="Gasser R.B."/>
        </authorList>
    </citation>
    <scope>NUCLEOTIDE SEQUENCE [LARGE SCALE GENOMIC DNA]</scope>
    <source>
        <strain evidence="4">PN_DK_2014</strain>
    </source>
</reference>
<dbReference type="GO" id="GO:0005634">
    <property type="term" value="C:nucleus"/>
    <property type="evidence" value="ECO:0007669"/>
    <property type="project" value="TreeGrafter"/>
</dbReference>
<comment type="similarity">
    <text evidence="1">Belongs to the p23/wos2 family.</text>
</comment>
<proteinExistence type="inferred from homology"/>
<dbReference type="GO" id="GO:0051087">
    <property type="term" value="F:protein-folding chaperone binding"/>
    <property type="evidence" value="ECO:0007669"/>
    <property type="project" value="TreeGrafter"/>
</dbReference>
<comment type="caution">
    <text evidence="4">The sequence shown here is derived from an EMBL/GenBank/DDBJ whole genome shotgun (WGS) entry which is preliminary data.</text>
</comment>
<feature type="compositionally biased region" description="Acidic residues" evidence="2">
    <location>
        <begin position="170"/>
        <end position="180"/>
    </location>
</feature>
<dbReference type="SUPFAM" id="SSF49764">
    <property type="entry name" value="HSP20-like chaperones"/>
    <property type="match status" value="1"/>
</dbReference>
<dbReference type="PANTHER" id="PTHR22932">
    <property type="entry name" value="TELOMERASE-BINDING PROTEIN P23 HSP90 CO-CHAPERONE"/>
    <property type="match status" value="1"/>
</dbReference>
<name>A0A0B2V0S9_TOXCA</name>
<dbReference type="InterPro" id="IPR045250">
    <property type="entry name" value="p23-like"/>
</dbReference>
<organism evidence="4 5">
    <name type="scientific">Toxocara canis</name>
    <name type="common">Canine roundworm</name>
    <dbReference type="NCBI Taxonomy" id="6265"/>
    <lineage>
        <taxon>Eukaryota</taxon>
        <taxon>Metazoa</taxon>
        <taxon>Ecdysozoa</taxon>
        <taxon>Nematoda</taxon>
        <taxon>Chromadorea</taxon>
        <taxon>Rhabditida</taxon>
        <taxon>Spirurina</taxon>
        <taxon>Ascaridomorpha</taxon>
        <taxon>Ascaridoidea</taxon>
        <taxon>Toxocaridae</taxon>
        <taxon>Toxocara</taxon>
    </lineage>
</organism>
<feature type="region of interest" description="Disordered" evidence="2">
    <location>
        <begin position="199"/>
        <end position="269"/>
    </location>
</feature>
<evidence type="ECO:0000256" key="1">
    <source>
        <dbReference type="ARBA" id="ARBA00025733"/>
    </source>
</evidence>
<dbReference type="PROSITE" id="PS51203">
    <property type="entry name" value="CS"/>
    <property type="match status" value="1"/>
</dbReference>
<feature type="compositionally biased region" description="Polar residues" evidence="2">
    <location>
        <begin position="260"/>
        <end position="269"/>
    </location>
</feature>
<accession>A0A0B2V0S9</accession>
<dbReference type="PANTHER" id="PTHR22932:SF1">
    <property type="entry name" value="CO-CHAPERONE PROTEIN DAF-41"/>
    <property type="match status" value="1"/>
</dbReference>
<evidence type="ECO:0000256" key="2">
    <source>
        <dbReference type="SAM" id="MobiDB-lite"/>
    </source>
</evidence>
<feature type="compositionally biased region" description="Basic and acidic residues" evidence="2">
    <location>
        <begin position="228"/>
        <end position="251"/>
    </location>
</feature>
<dbReference type="OrthoDB" id="1564555at2759"/>
<keyword evidence="5" id="KW-1185">Reference proteome</keyword>